<evidence type="ECO:0000313" key="5">
    <source>
        <dbReference type="Proteomes" id="UP000325313"/>
    </source>
</evidence>
<evidence type="ECO:0000313" key="2">
    <source>
        <dbReference type="EMBL" id="KAA1064006.1"/>
    </source>
</evidence>
<organism evidence="3 4">
    <name type="scientific">Puccinia graminis f. sp. tritici</name>
    <dbReference type="NCBI Taxonomy" id="56615"/>
    <lineage>
        <taxon>Eukaryota</taxon>
        <taxon>Fungi</taxon>
        <taxon>Dikarya</taxon>
        <taxon>Basidiomycota</taxon>
        <taxon>Pucciniomycotina</taxon>
        <taxon>Pucciniomycetes</taxon>
        <taxon>Pucciniales</taxon>
        <taxon>Pucciniaceae</taxon>
        <taxon>Puccinia</taxon>
    </lineage>
</organism>
<proteinExistence type="predicted"/>
<reference evidence="4 5" key="1">
    <citation type="submission" date="2019-05" db="EMBL/GenBank/DDBJ databases">
        <title>Emergence of the Ug99 lineage of the wheat stem rust pathogen through somatic hybridization.</title>
        <authorList>
            <person name="Li F."/>
            <person name="Upadhyaya N.M."/>
            <person name="Sperschneider J."/>
            <person name="Matny O."/>
            <person name="Nguyen-Phuc H."/>
            <person name="Mago R."/>
            <person name="Raley C."/>
            <person name="Miller M.E."/>
            <person name="Silverstein K.A.T."/>
            <person name="Henningsen E."/>
            <person name="Hirsch C.D."/>
            <person name="Visser B."/>
            <person name="Pretorius Z.A."/>
            <person name="Steffenson B.J."/>
            <person name="Schwessinger B."/>
            <person name="Dodds P.N."/>
            <person name="Figueroa M."/>
        </authorList>
    </citation>
    <scope>NUCLEOTIDE SEQUENCE [LARGE SCALE GENOMIC DNA]</scope>
    <source>
        <strain evidence="3">21-0</strain>
        <strain evidence="2 5">Ug99</strain>
    </source>
</reference>
<accession>A0A5B0LJU4</accession>
<evidence type="ECO:0000313" key="4">
    <source>
        <dbReference type="Proteomes" id="UP000324748"/>
    </source>
</evidence>
<feature type="chain" id="PRO_5036136963" description="RING-type domain-containing protein" evidence="1">
    <location>
        <begin position="28"/>
        <end position="123"/>
    </location>
</feature>
<dbReference type="EMBL" id="VDEP01000517">
    <property type="protein sequence ID" value="KAA1064006.1"/>
    <property type="molecule type" value="Genomic_DNA"/>
</dbReference>
<comment type="caution">
    <text evidence="3">The sequence shown here is derived from an EMBL/GenBank/DDBJ whole genome shotgun (WGS) entry which is preliminary data.</text>
</comment>
<dbReference type="EMBL" id="VSWC01000197">
    <property type="protein sequence ID" value="KAA1064519.1"/>
    <property type="molecule type" value="Genomic_DNA"/>
</dbReference>
<evidence type="ECO:0000256" key="1">
    <source>
        <dbReference type="SAM" id="SignalP"/>
    </source>
</evidence>
<evidence type="ECO:0008006" key="6">
    <source>
        <dbReference type="Google" id="ProtNLM"/>
    </source>
</evidence>
<protein>
    <recommendedName>
        <fullName evidence="6">RING-type domain-containing protein</fullName>
    </recommendedName>
</protein>
<keyword evidence="4" id="KW-1185">Reference proteome</keyword>
<dbReference type="AlphaFoldDB" id="A0A5B0LJU4"/>
<name>A0A5B0LJU4_PUCGR</name>
<feature type="signal peptide" evidence="1">
    <location>
        <begin position="1"/>
        <end position="27"/>
    </location>
</feature>
<gene>
    <name evidence="3" type="ORF">PGT21_006263</name>
    <name evidence="2" type="ORF">PGTUg99_004753</name>
</gene>
<sequence length="123" mass="13502">MYPNGFAARSSLFAMGMLLLMMRQVSAPSSFPDLLMGPAVGSGSKYAIESVIHKMNCQSTHSSTEYKVISSQNPCKTCSNKEVDRHVIVICNHCLNWAPIKTPLCDSCTETIKKLAEHAIGYM</sequence>
<dbReference type="Proteomes" id="UP000325313">
    <property type="component" value="Unassembled WGS sequence"/>
</dbReference>
<dbReference type="Proteomes" id="UP000324748">
    <property type="component" value="Unassembled WGS sequence"/>
</dbReference>
<evidence type="ECO:0000313" key="3">
    <source>
        <dbReference type="EMBL" id="KAA1064519.1"/>
    </source>
</evidence>
<keyword evidence="1" id="KW-0732">Signal</keyword>